<proteinExistence type="predicted"/>
<keyword evidence="1" id="KW-0812">Transmembrane</keyword>
<reference evidence="3" key="1">
    <citation type="submission" date="2022-11" db="UniProtKB">
        <authorList>
            <consortium name="WormBaseParasite"/>
        </authorList>
    </citation>
    <scope>IDENTIFICATION</scope>
</reference>
<evidence type="ECO:0000256" key="1">
    <source>
        <dbReference type="SAM" id="Phobius"/>
    </source>
</evidence>
<evidence type="ECO:0000313" key="3">
    <source>
        <dbReference type="WBParaSite" id="ACRNAN_scaffold20050.g14495.t1"/>
    </source>
</evidence>
<dbReference type="WBParaSite" id="ACRNAN_scaffold20050.g14495.t1">
    <property type="protein sequence ID" value="ACRNAN_scaffold20050.g14495.t1"/>
    <property type="gene ID" value="ACRNAN_scaffold20050.g14495"/>
</dbReference>
<keyword evidence="1" id="KW-1133">Transmembrane helix</keyword>
<sequence>MFERALMTPWDVFYQISGALALWVSISMIAILEMVELLYLIFTSKGVFPPKTQKVRPSSGFSNNPLDSVSSGFSPYSAAALASGDLAPPPAAALSPDSYVL</sequence>
<keyword evidence="1" id="KW-0472">Membrane</keyword>
<dbReference type="Proteomes" id="UP000887540">
    <property type="component" value="Unplaced"/>
</dbReference>
<dbReference type="AlphaFoldDB" id="A0A914D6K1"/>
<accession>A0A914D6K1</accession>
<feature type="transmembrane region" description="Helical" evidence="1">
    <location>
        <begin position="20"/>
        <end position="42"/>
    </location>
</feature>
<evidence type="ECO:0000313" key="2">
    <source>
        <dbReference type="Proteomes" id="UP000887540"/>
    </source>
</evidence>
<name>A0A914D6K1_9BILA</name>
<protein>
    <submittedName>
        <fullName evidence="3">Uncharacterized protein</fullName>
    </submittedName>
</protein>
<organism evidence="2 3">
    <name type="scientific">Acrobeloides nanus</name>
    <dbReference type="NCBI Taxonomy" id="290746"/>
    <lineage>
        <taxon>Eukaryota</taxon>
        <taxon>Metazoa</taxon>
        <taxon>Ecdysozoa</taxon>
        <taxon>Nematoda</taxon>
        <taxon>Chromadorea</taxon>
        <taxon>Rhabditida</taxon>
        <taxon>Tylenchina</taxon>
        <taxon>Cephalobomorpha</taxon>
        <taxon>Cephaloboidea</taxon>
        <taxon>Cephalobidae</taxon>
        <taxon>Acrobeloides</taxon>
    </lineage>
</organism>
<keyword evidence="2" id="KW-1185">Reference proteome</keyword>